<protein>
    <submittedName>
        <fullName evidence="4">Uncharacterized protein LOC106118534</fullName>
    </submittedName>
</protein>
<dbReference type="Proteomes" id="UP000694872">
    <property type="component" value="Unplaced"/>
</dbReference>
<dbReference type="PROSITE" id="PS50157">
    <property type="entry name" value="ZINC_FINGER_C2H2_2"/>
    <property type="match status" value="1"/>
</dbReference>
<dbReference type="GO" id="GO:0008270">
    <property type="term" value="F:zinc ion binding"/>
    <property type="evidence" value="ECO:0007669"/>
    <property type="project" value="UniProtKB-KW"/>
</dbReference>
<feature type="region of interest" description="Disordered" evidence="2">
    <location>
        <begin position="21"/>
        <end position="80"/>
    </location>
</feature>
<evidence type="ECO:0000256" key="1">
    <source>
        <dbReference type="PROSITE-ProRule" id="PRU00042"/>
    </source>
</evidence>
<organism evidence="4">
    <name type="scientific">Papilio xuthus</name>
    <name type="common">Asian swallowtail butterfly</name>
    <dbReference type="NCBI Taxonomy" id="66420"/>
    <lineage>
        <taxon>Eukaryota</taxon>
        <taxon>Metazoa</taxon>
        <taxon>Ecdysozoa</taxon>
        <taxon>Arthropoda</taxon>
        <taxon>Hexapoda</taxon>
        <taxon>Insecta</taxon>
        <taxon>Pterygota</taxon>
        <taxon>Neoptera</taxon>
        <taxon>Endopterygota</taxon>
        <taxon>Lepidoptera</taxon>
        <taxon>Glossata</taxon>
        <taxon>Ditrysia</taxon>
        <taxon>Papilionoidea</taxon>
        <taxon>Papilionidae</taxon>
        <taxon>Papilioninae</taxon>
        <taxon>Papilio</taxon>
    </lineage>
</organism>
<keyword evidence="1" id="KW-0862">Zinc</keyword>
<sequence>MAEDDGEIEFLDEDADIVQQCVHTDEDPPPLEAPIPFLVERSPVEKPRKKRKTEEDSDYEPSKDASSKPKKRKTPKIPRSSIKSQKYEYFAQSAPIKYKVKEYGPKKMKKLQMKRENIPRTQLDIRIPDYDDPLCMPVRAVKKDGSDTTKLKIWNNLCLEHFKKSDTVLRPDSGETVSSKRTVLLKNVFNKFTGRQETSMWTKTMATNTNGVSKSDVVQSVLPKFREKKVLNYKLIDTKRRKSYRHVDEVIITKEVQKDGEQLIVYKPRETISLVYKMFEKTENSEGGKEEDEEQKKYMKEVASCRVCAPCFQLSWRGSRKEDKKIRCEICSTVCANVQRLLAHLKSHSAHDVNKYKRLVSRALAKVVGYQYTCRICQHQFPAITELRRHLLKHTGTETFICEVGGHLAT</sequence>
<evidence type="ECO:0000259" key="3">
    <source>
        <dbReference type="PROSITE" id="PS50157"/>
    </source>
</evidence>
<evidence type="ECO:0000313" key="4">
    <source>
        <dbReference type="RefSeq" id="XP_013168651.1"/>
    </source>
</evidence>
<feature type="domain" description="C2H2-type" evidence="3">
    <location>
        <begin position="372"/>
        <end position="399"/>
    </location>
</feature>
<dbReference type="SMART" id="SM00355">
    <property type="entry name" value="ZnF_C2H2"/>
    <property type="match status" value="2"/>
</dbReference>
<evidence type="ECO:0000256" key="2">
    <source>
        <dbReference type="SAM" id="MobiDB-lite"/>
    </source>
</evidence>
<dbReference type="PROSITE" id="PS00028">
    <property type="entry name" value="ZINC_FINGER_C2H2_1"/>
    <property type="match status" value="2"/>
</dbReference>
<proteinExistence type="predicted"/>
<accession>A0AAJ6ZAT1</accession>
<dbReference type="RefSeq" id="XP_013168651.1">
    <property type="nucleotide sequence ID" value="XM_013313197.1"/>
</dbReference>
<reference evidence="4" key="1">
    <citation type="submission" date="2025-08" db="UniProtKB">
        <authorList>
            <consortium name="RefSeq"/>
        </authorList>
    </citation>
    <scope>IDENTIFICATION</scope>
</reference>
<name>A0AAJ6ZAT1_PAPXU</name>
<dbReference type="GeneID" id="106118534"/>
<keyword evidence="1" id="KW-0863">Zinc-finger</keyword>
<dbReference type="InterPro" id="IPR013087">
    <property type="entry name" value="Znf_C2H2_type"/>
</dbReference>
<dbReference type="KEGG" id="pxu:106118534"/>
<dbReference type="AlphaFoldDB" id="A0AAJ6ZAT1"/>
<dbReference type="SUPFAM" id="SSF57667">
    <property type="entry name" value="beta-beta-alpha zinc fingers"/>
    <property type="match status" value="1"/>
</dbReference>
<keyword evidence="1" id="KW-0479">Metal-binding</keyword>
<gene>
    <name evidence="4" type="primary">LOC106118534</name>
</gene>
<dbReference type="InterPro" id="IPR036236">
    <property type="entry name" value="Znf_C2H2_sf"/>
</dbReference>
<dbReference type="Gene3D" id="3.30.160.60">
    <property type="entry name" value="Classic Zinc Finger"/>
    <property type="match status" value="1"/>
</dbReference>